<dbReference type="Pfam" id="PF11720">
    <property type="entry name" value="Inhibitor_I78"/>
    <property type="match status" value="1"/>
</dbReference>
<dbReference type="STRING" id="101127.A0A1X2GNA6"/>
<evidence type="ECO:0000313" key="1">
    <source>
        <dbReference type="EMBL" id="ORX57595.1"/>
    </source>
</evidence>
<sequence>MNPYLQRYNNNQQGDDCDGWKNKLVGKVILDDTSNTHLPADSVVRRNELPSLHRVLAPNSVCTMDYRPERLNIRVDDSNKVHAVYYG</sequence>
<evidence type="ECO:0008006" key="3">
    <source>
        <dbReference type="Google" id="ProtNLM"/>
    </source>
</evidence>
<dbReference type="Gene3D" id="3.30.10.10">
    <property type="entry name" value="Trypsin Inhibitor V, subunit A"/>
    <property type="match status" value="1"/>
</dbReference>
<dbReference type="Proteomes" id="UP000242146">
    <property type="component" value="Unassembled WGS sequence"/>
</dbReference>
<evidence type="ECO:0000313" key="2">
    <source>
        <dbReference type="Proteomes" id="UP000242146"/>
    </source>
</evidence>
<comment type="caution">
    <text evidence="1">The sequence shown here is derived from an EMBL/GenBank/DDBJ whole genome shotgun (WGS) entry which is preliminary data.</text>
</comment>
<reference evidence="1 2" key="1">
    <citation type="submission" date="2016-07" db="EMBL/GenBank/DDBJ databases">
        <title>Pervasive Adenine N6-methylation of Active Genes in Fungi.</title>
        <authorList>
            <consortium name="DOE Joint Genome Institute"/>
            <person name="Mondo S.J."/>
            <person name="Dannebaum R.O."/>
            <person name="Kuo R.C."/>
            <person name="Labutti K."/>
            <person name="Haridas S."/>
            <person name="Kuo A."/>
            <person name="Salamov A."/>
            <person name="Ahrendt S.R."/>
            <person name="Lipzen A."/>
            <person name="Sullivan W."/>
            <person name="Andreopoulos W.B."/>
            <person name="Clum A."/>
            <person name="Lindquist E."/>
            <person name="Daum C."/>
            <person name="Ramamoorthy G.K."/>
            <person name="Gryganskyi A."/>
            <person name="Culley D."/>
            <person name="Magnuson J.K."/>
            <person name="James T.Y."/>
            <person name="O'Malley M.A."/>
            <person name="Stajich J.E."/>
            <person name="Spatafora J.W."/>
            <person name="Visel A."/>
            <person name="Grigoriev I.V."/>
        </authorList>
    </citation>
    <scope>NUCLEOTIDE SEQUENCE [LARGE SCALE GENOMIC DNA]</scope>
    <source>
        <strain evidence="1 2">NRRL 3301</strain>
    </source>
</reference>
<dbReference type="PANTHER" id="PTHR39600">
    <property type="entry name" value="PEPTIDASE INHIBITOR I78 FAMILY PROTEIN"/>
    <property type="match status" value="1"/>
</dbReference>
<dbReference type="AlphaFoldDB" id="A0A1X2GNA6"/>
<proteinExistence type="predicted"/>
<dbReference type="PANTHER" id="PTHR39600:SF1">
    <property type="entry name" value="PEPTIDASE INHIBITOR I78 FAMILY PROTEIN"/>
    <property type="match status" value="1"/>
</dbReference>
<organism evidence="1 2">
    <name type="scientific">Hesseltinella vesiculosa</name>
    <dbReference type="NCBI Taxonomy" id="101127"/>
    <lineage>
        <taxon>Eukaryota</taxon>
        <taxon>Fungi</taxon>
        <taxon>Fungi incertae sedis</taxon>
        <taxon>Mucoromycota</taxon>
        <taxon>Mucoromycotina</taxon>
        <taxon>Mucoromycetes</taxon>
        <taxon>Mucorales</taxon>
        <taxon>Cunninghamellaceae</taxon>
        <taxon>Hesseltinella</taxon>
    </lineage>
</organism>
<dbReference type="EMBL" id="MCGT01000008">
    <property type="protein sequence ID" value="ORX57595.1"/>
    <property type="molecule type" value="Genomic_DNA"/>
</dbReference>
<name>A0A1X2GNA6_9FUNG</name>
<accession>A0A1X2GNA6</accession>
<keyword evidence="2" id="KW-1185">Reference proteome</keyword>
<dbReference type="OrthoDB" id="10013825at2759"/>
<gene>
    <name evidence="1" type="ORF">DM01DRAFT_1406133</name>
</gene>
<dbReference type="InterPro" id="IPR021719">
    <property type="entry name" value="Prot_inh_I78"/>
</dbReference>
<protein>
    <recommendedName>
        <fullName evidence="3">Proteinase inhibitor I78</fullName>
    </recommendedName>
</protein>